<feature type="coiled-coil region" evidence="1">
    <location>
        <begin position="4"/>
        <end position="52"/>
    </location>
</feature>
<name>A0ABD7VG15_PSEFL</name>
<sequence length="84" mass="9494">MSDIDLLSDEYTSLQERYDQMIKNPPASEADLQEALRELAETARELKKIAAEIGMRYEKTTRPDGPNLRLVKKDGDCPPLAILC</sequence>
<keyword evidence="1" id="KW-0175">Coiled coil</keyword>
<dbReference type="EMBL" id="CABVIJ010000009">
    <property type="protein sequence ID" value="VVO93361.1"/>
    <property type="molecule type" value="Genomic_DNA"/>
</dbReference>
<gene>
    <name evidence="2" type="ORF">PS732_02475</name>
</gene>
<protein>
    <submittedName>
        <fullName evidence="2">Uncharacterized protein</fullName>
    </submittedName>
</protein>
<proteinExistence type="predicted"/>
<organism evidence="2 3">
    <name type="scientific">Pseudomonas fluorescens</name>
    <dbReference type="NCBI Taxonomy" id="294"/>
    <lineage>
        <taxon>Bacteria</taxon>
        <taxon>Pseudomonadati</taxon>
        <taxon>Pseudomonadota</taxon>
        <taxon>Gammaproteobacteria</taxon>
        <taxon>Pseudomonadales</taxon>
        <taxon>Pseudomonadaceae</taxon>
        <taxon>Pseudomonas</taxon>
    </lineage>
</organism>
<evidence type="ECO:0000313" key="3">
    <source>
        <dbReference type="Proteomes" id="UP000325779"/>
    </source>
</evidence>
<evidence type="ECO:0000313" key="2">
    <source>
        <dbReference type="EMBL" id="VVO93361.1"/>
    </source>
</evidence>
<reference evidence="2 3" key="1">
    <citation type="submission" date="2019-09" db="EMBL/GenBank/DDBJ databases">
        <authorList>
            <person name="Chandra G."/>
            <person name="Truman W A."/>
        </authorList>
    </citation>
    <scope>NUCLEOTIDE SEQUENCE [LARGE SCALE GENOMIC DNA]</scope>
    <source>
        <strain evidence="2">PS732</strain>
    </source>
</reference>
<dbReference type="Proteomes" id="UP000325779">
    <property type="component" value="Unassembled WGS sequence"/>
</dbReference>
<dbReference type="AlphaFoldDB" id="A0ABD7VG15"/>
<evidence type="ECO:0000256" key="1">
    <source>
        <dbReference type="SAM" id="Coils"/>
    </source>
</evidence>
<comment type="caution">
    <text evidence="2">The sequence shown here is derived from an EMBL/GenBank/DDBJ whole genome shotgun (WGS) entry which is preliminary data.</text>
</comment>
<accession>A0ABD7VG15</accession>